<keyword evidence="2" id="KW-1185">Reference proteome</keyword>
<dbReference type="VEuPathDB" id="FungiDB:MELLADRAFT_112297"/>
<gene>
    <name evidence="1" type="ORF">MELLADRAFT_112297</name>
</gene>
<dbReference type="HOGENOM" id="CLU_2109572_0_0_1"/>
<dbReference type="EMBL" id="GL883153">
    <property type="protein sequence ID" value="EGF99919.1"/>
    <property type="molecule type" value="Genomic_DNA"/>
</dbReference>
<dbReference type="KEGG" id="mlr:MELLADRAFT_112297"/>
<protein>
    <submittedName>
        <fullName evidence="1">Uncharacterized protein</fullName>
    </submittedName>
</protein>
<organism evidence="2">
    <name type="scientific">Melampsora larici-populina (strain 98AG31 / pathotype 3-4-7)</name>
    <name type="common">Poplar leaf rust fungus</name>
    <dbReference type="NCBI Taxonomy" id="747676"/>
    <lineage>
        <taxon>Eukaryota</taxon>
        <taxon>Fungi</taxon>
        <taxon>Dikarya</taxon>
        <taxon>Basidiomycota</taxon>
        <taxon>Pucciniomycotina</taxon>
        <taxon>Pucciniomycetes</taxon>
        <taxon>Pucciniales</taxon>
        <taxon>Melampsoraceae</taxon>
        <taxon>Melampsora</taxon>
    </lineage>
</organism>
<proteinExistence type="predicted"/>
<evidence type="ECO:0000313" key="1">
    <source>
        <dbReference type="EMBL" id="EGF99919.1"/>
    </source>
</evidence>
<evidence type="ECO:0000313" key="2">
    <source>
        <dbReference type="Proteomes" id="UP000001072"/>
    </source>
</evidence>
<reference evidence="2" key="1">
    <citation type="journal article" date="2011" name="Proc. Natl. Acad. Sci. U.S.A.">
        <title>Obligate biotrophy features unraveled by the genomic analysis of rust fungi.</title>
        <authorList>
            <person name="Duplessis S."/>
            <person name="Cuomo C.A."/>
            <person name="Lin Y.-C."/>
            <person name="Aerts A."/>
            <person name="Tisserant E."/>
            <person name="Veneault-Fourrey C."/>
            <person name="Joly D.L."/>
            <person name="Hacquard S."/>
            <person name="Amselem J."/>
            <person name="Cantarel B.L."/>
            <person name="Chiu R."/>
            <person name="Coutinho P.M."/>
            <person name="Feau N."/>
            <person name="Field M."/>
            <person name="Frey P."/>
            <person name="Gelhaye E."/>
            <person name="Goldberg J."/>
            <person name="Grabherr M.G."/>
            <person name="Kodira C.D."/>
            <person name="Kohler A."/>
            <person name="Kuees U."/>
            <person name="Lindquist E.A."/>
            <person name="Lucas S.M."/>
            <person name="Mago R."/>
            <person name="Mauceli E."/>
            <person name="Morin E."/>
            <person name="Murat C."/>
            <person name="Pangilinan J.L."/>
            <person name="Park R."/>
            <person name="Pearson M."/>
            <person name="Quesneville H."/>
            <person name="Rouhier N."/>
            <person name="Sakthikumar S."/>
            <person name="Salamov A.A."/>
            <person name="Schmutz J."/>
            <person name="Selles B."/>
            <person name="Shapiro H."/>
            <person name="Tanguay P."/>
            <person name="Tuskan G.A."/>
            <person name="Henrissat B."/>
            <person name="Van de Peer Y."/>
            <person name="Rouze P."/>
            <person name="Ellis J.G."/>
            <person name="Dodds P.N."/>
            <person name="Schein J.E."/>
            <person name="Zhong S."/>
            <person name="Hamelin R.C."/>
            <person name="Grigoriev I.V."/>
            <person name="Szabo L.J."/>
            <person name="Martin F."/>
        </authorList>
    </citation>
    <scope>NUCLEOTIDE SEQUENCE [LARGE SCALE GENOMIC DNA]</scope>
    <source>
        <strain evidence="2">98AG31 / pathotype 3-4-7</strain>
    </source>
</reference>
<name>F4S616_MELLP</name>
<accession>F4S616</accession>
<dbReference type="RefSeq" id="XP_007416881.1">
    <property type="nucleotide sequence ID" value="XM_007416819.1"/>
</dbReference>
<dbReference type="AlphaFoldDB" id="F4S616"/>
<dbReference type="GeneID" id="18924632"/>
<dbReference type="Proteomes" id="UP000001072">
    <property type="component" value="Unassembled WGS sequence"/>
</dbReference>
<sequence length="115" mass="13243">MKNIGAQWALSRKRTGRMSHEILASACRCLVHRNRLTWVAAMSSNWADKYLPIQRKIAGQKTTGSTITRVLQTAKKVLHVDPLEHPPSVRLTPAREARFFLQTERYKVREDVMCQ</sequence>
<dbReference type="InParanoid" id="F4S616"/>